<dbReference type="Gene3D" id="3.40.50.2000">
    <property type="entry name" value="Glycogen Phosphorylase B"/>
    <property type="match status" value="2"/>
</dbReference>
<dbReference type="PANTHER" id="PTHR12526">
    <property type="entry name" value="GLYCOSYLTRANSFERASE"/>
    <property type="match status" value="1"/>
</dbReference>
<dbReference type="CDD" id="cd03801">
    <property type="entry name" value="GT4_PimA-like"/>
    <property type="match status" value="1"/>
</dbReference>
<evidence type="ECO:0000259" key="1">
    <source>
        <dbReference type="Pfam" id="PF00534"/>
    </source>
</evidence>
<organism evidence="2 3">
    <name type="scientific">Candidatus Fischerbacteria bacterium RBG_13_37_8</name>
    <dbReference type="NCBI Taxonomy" id="1817863"/>
    <lineage>
        <taxon>Bacteria</taxon>
        <taxon>Candidatus Fischeribacteriota</taxon>
    </lineage>
</organism>
<dbReference type="SUPFAM" id="SSF53756">
    <property type="entry name" value="UDP-Glycosyltransferase/glycogen phosphorylase"/>
    <property type="match status" value="1"/>
</dbReference>
<dbReference type="PANTHER" id="PTHR12526:SF635">
    <property type="entry name" value="GLYCOSYL TRANSFERASE GROUP 1"/>
    <property type="match status" value="1"/>
</dbReference>
<proteinExistence type="predicted"/>
<dbReference type="EMBL" id="MFGW01000195">
    <property type="protein sequence ID" value="OGF61427.1"/>
    <property type="molecule type" value="Genomic_DNA"/>
</dbReference>
<accession>A0A1F5VDB8</accession>
<name>A0A1F5VDB8_9BACT</name>
<dbReference type="GO" id="GO:0016757">
    <property type="term" value="F:glycosyltransferase activity"/>
    <property type="evidence" value="ECO:0007669"/>
    <property type="project" value="InterPro"/>
</dbReference>
<evidence type="ECO:0000313" key="3">
    <source>
        <dbReference type="Proteomes" id="UP000178943"/>
    </source>
</evidence>
<reference evidence="2 3" key="1">
    <citation type="journal article" date="2016" name="Nat. Commun.">
        <title>Thousands of microbial genomes shed light on interconnected biogeochemical processes in an aquifer system.</title>
        <authorList>
            <person name="Anantharaman K."/>
            <person name="Brown C.T."/>
            <person name="Hug L.A."/>
            <person name="Sharon I."/>
            <person name="Castelle C.J."/>
            <person name="Probst A.J."/>
            <person name="Thomas B.C."/>
            <person name="Singh A."/>
            <person name="Wilkins M.J."/>
            <person name="Karaoz U."/>
            <person name="Brodie E.L."/>
            <person name="Williams K.H."/>
            <person name="Hubbard S.S."/>
            <person name="Banfield J.F."/>
        </authorList>
    </citation>
    <scope>NUCLEOTIDE SEQUENCE [LARGE SCALE GENOMIC DNA]</scope>
</reference>
<gene>
    <name evidence="2" type="ORF">A2Y62_12020</name>
</gene>
<evidence type="ECO:0000313" key="2">
    <source>
        <dbReference type="EMBL" id="OGF61427.1"/>
    </source>
</evidence>
<protein>
    <recommendedName>
        <fullName evidence="1">Glycosyl transferase family 1 domain-containing protein</fullName>
    </recommendedName>
</protein>
<dbReference type="AlphaFoldDB" id="A0A1F5VDB8"/>
<dbReference type="InterPro" id="IPR001296">
    <property type="entry name" value="Glyco_trans_1"/>
</dbReference>
<dbReference type="STRING" id="1817863.A2Y62_12020"/>
<comment type="caution">
    <text evidence="2">The sequence shown here is derived from an EMBL/GenBank/DDBJ whole genome shotgun (WGS) entry which is preliminary data.</text>
</comment>
<feature type="domain" description="Glycosyl transferase family 1" evidence="1">
    <location>
        <begin position="175"/>
        <end position="327"/>
    </location>
</feature>
<dbReference type="Proteomes" id="UP000178943">
    <property type="component" value="Unassembled WGS sequence"/>
</dbReference>
<dbReference type="Pfam" id="PF00534">
    <property type="entry name" value="Glycos_transf_1"/>
    <property type="match status" value="1"/>
</dbReference>
<sequence>MRIIVCSSRVPFIRGGNEIVVGWLVDELVARGHEVDEISLPLIWQSELDVEKSYLMWRMLNVRDALEIPADMVICTKFPSFVLQHPRKVIWLFHQFRQVYDWAGTDLGYQCDSVIQLDVREKIVAIDNQAFQEAQRLFSISYNVAGRLKKYNGFDSEVLYPFPPVQEEFRCEAYEDYFLHVGRLERNKRVDLLIEAMKESSVKMPLIIVGEGTEKNALQQKVAEYQLEDWVKFLGWVDRKTLLELYSKAFAILFAAYDEDFGLVVPEAFFCRKAVIATSDSGGAIEIMNNNVHGMVCEPNSSSIAACIEKAVLSKNNVIEMGKNGYEMIHSWSWNNIIDKLVCKNI</sequence>